<organism evidence="2 3">
    <name type="scientific">Calothrix parietina FACHB-288</name>
    <dbReference type="NCBI Taxonomy" id="2692896"/>
    <lineage>
        <taxon>Bacteria</taxon>
        <taxon>Bacillati</taxon>
        <taxon>Cyanobacteriota</taxon>
        <taxon>Cyanophyceae</taxon>
        <taxon>Nostocales</taxon>
        <taxon>Calotrichaceae</taxon>
        <taxon>Calothrix</taxon>
    </lineage>
</organism>
<comment type="caution">
    <text evidence="2">The sequence shown here is derived from an EMBL/GenBank/DDBJ whole genome shotgun (WGS) entry which is preliminary data.</text>
</comment>
<feature type="transmembrane region" description="Helical" evidence="1">
    <location>
        <begin position="154"/>
        <end position="176"/>
    </location>
</feature>
<sequence length="210" mass="22008">MLTIDLPTSGNEIKHRHTVAIASLATISLLASLSGFHGHPAISNSWEGLLWGIADPAIDLNRLASLVAIGLLSAAILRGAFMAASFGAAAAFGMVIHLFHLNLPGAEIGLAISTIIFSAILLIENKPNWIVISVLGAIAGLLHGYVGVESVVNTGILPLVIYVMGFALTQCAVLMSVREIYSILPNKITFAGLAFFAIGIVFFGNAIHLI</sequence>
<evidence type="ECO:0000313" key="3">
    <source>
        <dbReference type="Proteomes" id="UP000658514"/>
    </source>
</evidence>
<proteinExistence type="predicted"/>
<feature type="transmembrane region" description="Helical" evidence="1">
    <location>
        <begin position="188"/>
        <end position="207"/>
    </location>
</feature>
<keyword evidence="3" id="KW-1185">Reference proteome</keyword>
<dbReference type="InterPro" id="IPR007038">
    <property type="entry name" value="HupE_UreJ"/>
</dbReference>
<name>A0ABR8A3T5_9CYAN</name>
<keyword evidence="1" id="KW-0812">Transmembrane</keyword>
<dbReference type="Proteomes" id="UP000658514">
    <property type="component" value="Unassembled WGS sequence"/>
</dbReference>
<reference evidence="2 3" key="1">
    <citation type="journal article" date="2020" name="ISME J.">
        <title>Comparative genomics reveals insights into cyanobacterial evolution and habitat adaptation.</title>
        <authorList>
            <person name="Chen M.Y."/>
            <person name="Teng W.K."/>
            <person name="Zhao L."/>
            <person name="Hu C.X."/>
            <person name="Zhou Y.K."/>
            <person name="Han B.P."/>
            <person name="Song L.R."/>
            <person name="Shu W.S."/>
        </authorList>
    </citation>
    <scope>NUCLEOTIDE SEQUENCE [LARGE SCALE GENOMIC DNA]</scope>
    <source>
        <strain evidence="2 3">FACHB-288</strain>
    </source>
</reference>
<gene>
    <name evidence="2" type="ORF">H6G24_00720</name>
</gene>
<dbReference type="Pfam" id="PF04955">
    <property type="entry name" value="HupE_UreJ"/>
    <property type="match status" value="1"/>
</dbReference>
<dbReference type="RefSeq" id="WP_190538381.1">
    <property type="nucleotide sequence ID" value="NZ_CAWPNO010000001.1"/>
</dbReference>
<keyword evidence="1" id="KW-0472">Membrane</keyword>
<accession>A0ABR8A3T5</accession>
<keyword evidence="1" id="KW-1133">Transmembrane helix</keyword>
<feature type="transmembrane region" description="Helical" evidence="1">
    <location>
        <begin position="105"/>
        <end position="123"/>
    </location>
</feature>
<feature type="transmembrane region" description="Helical" evidence="1">
    <location>
        <begin position="79"/>
        <end position="99"/>
    </location>
</feature>
<evidence type="ECO:0000256" key="1">
    <source>
        <dbReference type="SAM" id="Phobius"/>
    </source>
</evidence>
<protein>
    <submittedName>
        <fullName evidence="2">HupE/UreJ family protein</fullName>
    </submittedName>
</protein>
<dbReference type="EMBL" id="JACJQH010000001">
    <property type="protein sequence ID" value="MBD2194018.1"/>
    <property type="molecule type" value="Genomic_DNA"/>
</dbReference>
<feature type="transmembrane region" description="Helical" evidence="1">
    <location>
        <begin position="19"/>
        <end position="37"/>
    </location>
</feature>
<evidence type="ECO:0000313" key="2">
    <source>
        <dbReference type="EMBL" id="MBD2194018.1"/>
    </source>
</evidence>
<feature type="transmembrane region" description="Helical" evidence="1">
    <location>
        <begin position="130"/>
        <end position="148"/>
    </location>
</feature>